<evidence type="ECO:0000313" key="3">
    <source>
        <dbReference type="Proteomes" id="UP000464178"/>
    </source>
</evidence>
<dbReference type="PANTHER" id="PTHR12110">
    <property type="entry name" value="HYDROXYPYRUVATE ISOMERASE"/>
    <property type="match status" value="1"/>
</dbReference>
<keyword evidence="3" id="KW-1185">Reference proteome</keyword>
<dbReference type="EMBL" id="LR593886">
    <property type="protein sequence ID" value="VTR94718.1"/>
    <property type="molecule type" value="Genomic_DNA"/>
</dbReference>
<dbReference type="InterPro" id="IPR013022">
    <property type="entry name" value="Xyl_isomerase-like_TIM-brl"/>
</dbReference>
<dbReference type="Gene3D" id="3.20.20.150">
    <property type="entry name" value="Divalent-metal-dependent TIM barrel enzymes"/>
    <property type="match status" value="1"/>
</dbReference>
<evidence type="ECO:0000313" key="2">
    <source>
        <dbReference type="EMBL" id="VTR94718.1"/>
    </source>
</evidence>
<accession>A0A6P2D009</accession>
<dbReference type="InterPro" id="IPR050312">
    <property type="entry name" value="IolE/XylAMocC-like"/>
</dbReference>
<reference evidence="2 3" key="1">
    <citation type="submission" date="2019-05" db="EMBL/GenBank/DDBJ databases">
        <authorList>
            <consortium name="Science for Life Laboratories"/>
        </authorList>
    </citation>
    <scope>NUCLEOTIDE SEQUENCE [LARGE SCALE GENOMIC DNA]</scope>
    <source>
        <strain evidence="2">Soil9</strain>
    </source>
</reference>
<dbReference type="SUPFAM" id="SSF51658">
    <property type="entry name" value="Xylose isomerase-like"/>
    <property type="match status" value="1"/>
</dbReference>
<dbReference type="PANTHER" id="PTHR12110:SF21">
    <property type="entry name" value="XYLOSE ISOMERASE-LIKE TIM BARREL DOMAIN-CONTAINING PROTEIN"/>
    <property type="match status" value="1"/>
</dbReference>
<keyword evidence="2" id="KW-0413">Isomerase</keyword>
<organism evidence="2 3">
    <name type="scientific">Gemmata massiliana</name>
    <dbReference type="NCBI Taxonomy" id="1210884"/>
    <lineage>
        <taxon>Bacteria</taxon>
        <taxon>Pseudomonadati</taxon>
        <taxon>Planctomycetota</taxon>
        <taxon>Planctomycetia</taxon>
        <taxon>Gemmatales</taxon>
        <taxon>Gemmataceae</taxon>
        <taxon>Gemmata</taxon>
    </lineage>
</organism>
<evidence type="ECO:0000259" key="1">
    <source>
        <dbReference type="Pfam" id="PF01261"/>
    </source>
</evidence>
<dbReference type="Pfam" id="PF01261">
    <property type="entry name" value="AP_endonuc_2"/>
    <property type="match status" value="1"/>
</dbReference>
<dbReference type="AlphaFoldDB" id="A0A6P2D009"/>
<dbReference type="GO" id="GO:0016853">
    <property type="term" value="F:isomerase activity"/>
    <property type="evidence" value="ECO:0007669"/>
    <property type="project" value="UniProtKB-KW"/>
</dbReference>
<proteinExistence type="predicted"/>
<dbReference type="InterPro" id="IPR036237">
    <property type="entry name" value="Xyl_isomerase-like_sf"/>
</dbReference>
<dbReference type="RefSeq" id="WP_162669214.1">
    <property type="nucleotide sequence ID" value="NZ_LR593886.1"/>
</dbReference>
<feature type="domain" description="Xylose isomerase-like TIM barrel" evidence="1">
    <location>
        <begin position="22"/>
        <end position="253"/>
    </location>
</feature>
<dbReference type="Proteomes" id="UP000464178">
    <property type="component" value="Chromosome"/>
</dbReference>
<gene>
    <name evidence="2" type="ORF">SOIL9_29960</name>
</gene>
<name>A0A6P2D009_9BACT</name>
<dbReference type="KEGG" id="gms:SOIL9_29960"/>
<protein>
    <recommendedName>
        <fullName evidence="1">Xylose isomerase-like TIM barrel domain-containing protein</fullName>
    </recommendedName>
</protein>
<sequence>MKLGLINSAWAQAGKGTAFGIQQTKAIGFDTIDIFADPLDTGAKERKLIRTECARADLPIVSVACVAVGLVDFNPSVQRFHLGRCCAYLDFCYELGARNLLLVLGEYIWERQVITPAEQWKTGVEHLKTLGNYAANLGLDIALELEPFKLSLLSDVPNMVRFIDDVNHPAVRANIDISHLQLAGARPEELRALKGKAVHVHISDCDGKVHGDLPPGRGVVDFVPYLKEIAALDIGGAISIELEYSPEPEKIVEWVTEAYRATADLMQEAGIARE</sequence>